<dbReference type="KEGG" id="goe:108864471"/>
<name>A0AAJ7L4U0_9ACAR</name>
<dbReference type="GeneID" id="108864471"/>
<accession>A0AAJ7L4U0</accession>
<reference evidence="2" key="1">
    <citation type="submission" date="2025-08" db="UniProtKB">
        <authorList>
            <consortium name="RefSeq"/>
        </authorList>
    </citation>
    <scope>IDENTIFICATION</scope>
</reference>
<gene>
    <name evidence="2" type="primary">LOC108864471</name>
</gene>
<dbReference type="RefSeq" id="XP_018495711.1">
    <property type="nucleotide sequence ID" value="XM_018640195.1"/>
</dbReference>
<sequence>MDGCLFHLVKNMKAKLSDLGLLRRYKQDAEFALLARMIPALAFIPPPHIDDAISELAPELPEELMPVLNYFEGNYVGRWRLAVGREVVRAPARSPISMWSVYQRTLDGEARTNNYAEAAHQRLQGEFVVDHPSLWKFIDGIRKVQQSRDVTYARFVAGHEPEAKRSKYVAADDRILKIVREFGQRPTTYLRGLARNFRVEASNGVSQAAPETPPPE</sequence>
<keyword evidence="1" id="KW-1185">Reference proteome</keyword>
<protein>
    <submittedName>
        <fullName evidence="2">Uncharacterized protein LOC108864471</fullName>
    </submittedName>
</protein>
<dbReference type="AlphaFoldDB" id="A0AAJ7L4U0"/>
<evidence type="ECO:0000313" key="2">
    <source>
        <dbReference type="RefSeq" id="XP_018495711.1"/>
    </source>
</evidence>
<organism evidence="1 2">
    <name type="scientific">Galendromus occidentalis</name>
    <name type="common">western predatory mite</name>
    <dbReference type="NCBI Taxonomy" id="34638"/>
    <lineage>
        <taxon>Eukaryota</taxon>
        <taxon>Metazoa</taxon>
        <taxon>Ecdysozoa</taxon>
        <taxon>Arthropoda</taxon>
        <taxon>Chelicerata</taxon>
        <taxon>Arachnida</taxon>
        <taxon>Acari</taxon>
        <taxon>Parasitiformes</taxon>
        <taxon>Mesostigmata</taxon>
        <taxon>Gamasina</taxon>
        <taxon>Phytoseioidea</taxon>
        <taxon>Phytoseiidae</taxon>
        <taxon>Typhlodrominae</taxon>
        <taxon>Galendromus</taxon>
    </lineage>
</organism>
<dbReference type="Proteomes" id="UP000694867">
    <property type="component" value="Unplaced"/>
</dbReference>
<proteinExistence type="predicted"/>
<evidence type="ECO:0000313" key="1">
    <source>
        <dbReference type="Proteomes" id="UP000694867"/>
    </source>
</evidence>